<feature type="transmembrane region" description="Helical" evidence="7">
    <location>
        <begin position="44"/>
        <end position="66"/>
    </location>
</feature>
<proteinExistence type="predicted"/>
<evidence type="ECO:0000259" key="8">
    <source>
        <dbReference type="PROSITE" id="PS50850"/>
    </source>
</evidence>
<dbReference type="PROSITE" id="PS50850">
    <property type="entry name" value="MFS"/>
    <property type="match status" value="1"/>
</dbReference>
<dbReference type="Gene3D" id="1.20.1250.20">
    <property type="entry name" value="MFS general substrate transporter like domains"/>
    <property type="match status" value="2"/>
</dbReference>
<dbReference type="SUPFAM" id="SSF103473">
    <property type="entry name" value="MFS general substrate transporter"/>
    <property type="match status" value="1"/>
</dbReference>
<reference evidence="10" key="1">
    <citation type="journal article" date="2019" name="Int. J. Syst. Evol. Microbiol.">
        <title>The Global Catalogue of Microorganisms (GCM) 10K type strain sequencing project: providing services to taxonomists for standard genome sequencing and annotation.</title>
        <authorList>
            <consortium name="The Broad Institute Genomics Platform"/>
            <consortium name="The Broad Institute Genome Sequencing Center for Infectious Disease"/>
            <person name="Wu L."/>
            <person name="Ma J."/>
        </authorList>
    </citation>
    <scope>NUCLEOTIDE SEQUENCE [LARGE SCALE GENOMIC DNA]</scope>
    <source>
        <strain evidence="10">JCM 11136</strain>
    </source>
</reference>
<feature type="transmembrane region" description="Helical" evidence="7">
    <location>
        <begin position="219"/>
        <end position="240"/>
    </location>
</feature>
<evidence type="ECO:0000256" key="3">
    <source>
        <dbReference type="ARBA" id="ARBA00022475"/>
    </source>
</evidence>
<feature type="transmembrane region" description="Helical" evidence="7">
    <location>
        <begin position="163"/>
        <end position="183"/>
    </location>
</feature>
<evidence type="ECO:0000256" key="4">
    <source>
        <dbReference type="ARBA" id="ARBA00022692"/>
    </source>
</evidence>
<dbReference type="InterPro" id="IPR020846">
    <property type="entry name" value="MFS_dom"/>
</dbReference>
<evidence type="ECO:0000313" key="9">
    <source>
        <dbReference type="EMBL" id="GAA0945799.1"/>
    </source>
</evidence>
<keyword evidence="4 7" id="KW-0812">Transmembrane</keyword>
<evidence type="ECO:0000256" key="5">
    <source>
        <dbReference type="ARBA" id="ARBA00022989"/>
    </source>
</evidence>
<name>A0ABP4B3Z9_9ACTN</name>
<organism evidence="9 10">
    <name type="scientific">Nonomuraea longicatena</name>
    <dbReference type="NCBI Taxonomy" id="83682"/>
    <lineage>
        <taxon>Bacteria</taxon>
        <taxon>Bacillati</taxon>
        <taxon>Actinomycetota</taxon>
        <taxon>Actinomycetes</taxon>
        <taxon>Streptosporangiales</taxon>
        <taxon>Streptosporangiaceae</taxon>
        <taxon>Nonomuraea</taxon>
    </lineage>
</organism>
<dbReference type="InterPro" id="IPR011701">
    <property type="entry name" value="MFS"/>
</dbReference>
<evidence type="ECO:0000256" key="6">
    <source>
        <dbReference type="ARBA" id="ARBA00023136"/>
    </source>
</evidence>
<keyword evidence="6 7" id="KW-0472">Membrane</keyword>
<keyword evidence="2" id="KW-0813">Transport</keyword>
<evidence type="ECO:0000256" key="2">
    <source>
        <dbReference type="ARBA" id="ARBA00022448"/>
    </source>
</evidence>
<keyword evidence="5 7" id="KW-1133">Transmembrane helix</keyword>
<feature type="transmembrane region" description="Helical" evidence="7">
    <location>
        <begin position="372"/>
        <end position="391"/>
    </location>
</feature>
<keyword evidence="3" id="KW-1003">Cell membrane</keyword>
<gene>
    <name evidence="9" type="ORF">GCM10009560_61050</name>
</gene>
<feature type="transmembrane region" description="Helical" evidence="7">
    <location>
        <begin position="252"/>
        <end position="271"/>
    </location>
</feature>
<dbReference type="EMBL" id="BAAAHQ010000039">
    <property type="protein sequence ID" value="GAA0945799.1"/>
    <property type="molecule type" value="Genomic_DNA"/>
</dbReference>
<dbReference type="InterPro" id="IPR036259">
    <property type="entry name" value="MFS_trans_sf"/>
</dbReference>
<comment type="caution">
    <text evidence="9">The sequence shown here is derived from an EMBL/GenBank/DDBJ whole genome shotgun (WGS) entry which is preliminary data.</text>
</comment>
<feature type="transmembrane region" description="Helical" evidence="7">
    <location>
        <begin position="21"/>
        <end position="38"/>
    </location>
</feature>
<evidence type="ECO:0000256" key="1">
    <source>
        <dbReference type="ARBA" id="ARBA00004651"/>
    </source>
</evidence>
<feature type="transmembrane region" description="Helical" evidence="7">
    <location>
        <begin position="341"/>
        <end position="360"/>
    </location>
</feature>
<dbReference type="Proteomes" id="UP001501578">
    <property type="component" value="Unassembled WGS sequence"/>
</dbReference>
<accession>A0ABP4B3Z9</accession>
<comment type="subcellular location">
    <subcellularLocation>
        <location evidence="1">Cell membrane</location>
        <topology evidence="1">Multi-pass membrane protein</topology>
    </subcellularLocation>
</comment>
<dbReference type="PANTHER" id="PTHR43266:SF2">
    <property type="entry name" value="MAJOR FACILITATOR SUPERFAMILY (MFS) PROFILE DOMAIN-CONTAINING PROTEIN"/>
    <property type="match status" value="1"/>
</dbReference>
<evidence type="ECO:0000256" key="7">
    <source>
        <dbReference type="SAM" id="Phobius"/>
    </source>
</evidence>
<evidence type="ECO:0000313" key="10">
    <source>
        <dbReference type="Proteomes" id="UP001501578"/>
    </source>
</evidence>
<feature type="transmembrane region" description="Helical" evidence="7">
    <location>
        <begin position="311"/>
        <end position="329"/>
    </location>
</feature>
<keyword evidence="10" id="KW-1185">Reference proteome</keyword>
<protein>
    <submittedName>
        <fullName evidence="9">MFS transporter</fullName>
    </submittedName>
</protein>
<feature type="transmembrane region" description="Helical" evidence="7">
    <location>
        <begin position="283"/>
        <end position="305"/>
    </location>
</feature>
<dbReference type="PANTHER" id="PTHR43266">
    <property type="entry name" value="MACROLIDE-EFFLUX PROTEIN"/>
    <property type="match status" value="1"/>
</dbReference>
<dbReference type="RefSeq" id="WP_343953593.1">
    <property type="nucleotide sequence ID" value="NZ_BAAAHQ010000039.1"/>
</dbReference>
<feature type="domain" description="Major facilitator superfamily (MFS) profile" evidence="8">
    <location>
        <begin position="216"/>
        <end position="405"/>
    </location>
</feature>
<dbReference type="Pfam" id="PF07690">
    <property type="entry name" value="MFS_1"/>
    <property type="match status" value="1"/>
</dbReference>
<dbReference type="CDD" id="cd06173">
    <property type="entry name" value="MFS_MefA_like"/>
    <property type="match status" value="1"/>
</dbReference>
<sequence>MGAVHLIRDNRPFRLLWSARTVSFLGDSLTLVALLLHVEQTTGRGLAVALLLLVGDFAPALLGPFTGAVADRFDRRRVMIACELAQAALVALIALWLPALPLLLALVAVRAVAAQVFQPASRALVPSLVRGRDLEGANAAIGFGTNGGEALGPLAAAALVPLLGVRGVLLVDAASFLVSALLLTRLPRGRTERGERDGGLARETLAGLRHIAGSRLLRAVGLGFFGVVAFNGVDDVALIFLAKDTLGSGDAAVGLLLAAVGLGLLAGYLLLARPWPKLATGTLLVAGFTVSSAGNLLTGLAWAVAAAFAVQLARGLGLAAMDVAVGTLIQRAVPPELLGRVFGALYGAIGAAAALSYVAGGALLDLTGAPTVFLVAGAGGLLATACTAWALRRAQATECAPATDS</sequence>